<evidence type="ECO:0000313" key="2">
    <source>
        <dbReference type="EMBL" id="PGH21629.1"/>
    </source>
</evidence>
<name>A0A2B7YKN7_POLH7</name>
<dbReference type="Gene3D" id="1.25.40.10">
    <property type="entry name" value="Tetratricopeptide repeat domain"/>
    <property type="match status" value="1"/>
</dbReference>
<evidence type="ECO:0008006" key="4">
    <source>
        <dbReference type="Google" id="ProtNLM"/>
    </source>
</evidence>
<gene>
    <name evidence="2" type="ORF">AJ80_03062</name>
</gene>
<organism evidence="2 3">
    <name type="scientific">Polytolypa hystricis (strain UAMH7299)</name>
    <dbReference type="NCBI Taxonomy" id="1447883"/>
    <lineage>
        <taxon>Eukaryota</taxon>
        <taxon>Fungi</taxon>
        <taxon>Dikarya</taxon>
        <taxon>Ascomycota</taxon>
        <taxon>Pezizomycotina</taxon>
        <taxon>Eurotiomycetes</taxon>
        <taxon>Eurotiomycetidae</taxon>
        <taxon>Onygenales</taxon>
        <taxon>Onygenales incertae sedis</taxon>
        <taxon>Polytolypa</taxon>
    </lineage>
</organism>
<feature type="compositionally biased region" description="Polar residues" evidence="1">
    <location>
        <begin position="93"/>
        <end position="110"/>
    </location>
</feature>
<dbReference type="InterPro" id="IPR011990">
    <property type="entry name" value="TPR-like_helical_dom_sf"/>
</dbReference>
<dbReference type="STRING" id="1447883.A0A2B7YKN7"/>
<sequence>MRLALQRLLRRPSSIVLIDFLINSPAQLDAFRQSNACLRCQFHNQPDRRAAANAAADRQRPKTRQSPTARFQDASENDTPSPSPDVAQDIPSDLQQCPKSSVKPSAQSRTKTPKQDHTSQSVLSDYLPESEEPSRQLSLDFEALEFESDVGHTRDIGTKLIDNPEHARDFYMWKELLTHRQRHYGADGVKDIWKGFRERSKGVDLPVEGELADFVWRSFLEVALRDDKLLEDICGYADDLWARSRVRWPGLYETVVGGLLSGPRVLKKQAIPLHMKLCSTHLPEPNDVQRVFQYAYSSYMGLKMFRRILAKVEGHKIYSDIVPVLWRNKLFKEALHMHGYLVFKNDLPQSEEEVEPLITYAKKFGTEDQINRLVDFDTAGILKKEEGIDYPEPGTIDQEDSPDSSSSQGKPVKDEFGARLFATRTLTFDMILGGLKIFGAEAIGPLTLREMALRAENVEMITEQIRLLEEAGISIGNSVFSSLVRKLASSRELRLLHDLLHSDQHPDVLEDPNTQEALLSVYYSSEDWPQFNKTLTVLLELPIEDPYAYNILLRNALRQRHWMECNRILLQMREHDINITERTIRMMIQKILTRRPKGKRPILLDSHDEPFKMLRHLIGTLQHFVSSGGDVPPEAWHEALKRLGMMGLWNEFEKLCLWLATNYSPLQHRRPQTPRPSSQSKPATYLSMRQQLDAGNPLSPLRTIFSVQLQRAMISWGFILIPSHNLDVVSSYTNPFSTDPELLTPWVRGIILLRRLRGMGVNVHPNTLRATCRDRLAILFGDEVLSSRHMNRKLRKDNPWGLKHLVADIDKAWGKPLFTEWENNLPDLVNPKPLATSVKLRQQIQRPRHLWKGQKLYQSPYS</sequence>
<proteinExistence type="predicted"/>
<dbReference type="AlphaFoldDB" id="A0A2B7YKN7"/>
<protein>
    <recommendedName>
        <fullName evidence="4">Pentatricopeptide repeat domain-containing protein</fullName>
    </recommendedName>
</protein>
<feature type="region of interest" description="Disordered" evidence="1">
    <location>
        <begin position="49"/>
        <end position="129"/>
    </location>
</feature>
<reference evidence="2 3" key="1">
    <citation type="submission" date="2017-10" db="EMBL/GenBank/DDBJ databases">
        <title>Comparative genomics in systemic dimorphic fungi from Ajellomycetaceae.</title>
        <authorList>
            <person name="Munoz J.F."/>
            <person name="Mcewen J.G."/>
            <person name="Clay O.K."/>
            <person name="Cuomo C.A."/>
        </authorList>
    </citation>
    <scope>NUCLEOTIDE SEQUENCE [LARGE SCALE GENOMIC DNA]</scope>
    <source>
        <strain evidence="2 3">UAMH7299</strain>
    </source>
</reference>
<accession>A0A2B7YKN7</accession>
<keyword evidence="3" id="KW-1185">Reference proteome</keyword>
<dbReference type="OrthoDB" id="5366531at2759"/>
<feature type="region of interest" description="Disordered" evidence="1">
    <location>
        <begin position="388"/>
        <end position="412"/>
    </location>
</feature>
<evidence type="ECO:0000256" key="1">
    <source>
        <dbReference type="SAM" id="MobiDB-lite"/>
    </source>
</evidence>
<evidence type="ECO:0000313" key="3">
    <source>
        <dbReference type="Proteomes" id="UP000224634"/>
    </source>
</evidence>
<dbReference type="Proteomes" id="UP000224634">
    <property type="component" value="Unassembled WGS sequence"/>
</dbReference>
<comment type="caution">
    <text evidence="2">The sequence shown here is derived from an EMBL/GenBank/DDBJ whole genome shotgun (WGS) entry which is preliminary data.</text>
</comment>
<dbReference type="EMBL" id="PDNA01000032">
    <property type="protein sequence ID" value="PGH21629.1"/>
    <property type="molecule type" value="Genomic_DNA"/>
</dbReference>